<organism evidence="1 2">
    <name type="scientific">Nocardia arthritidis</name>
    <dbReference type="NCBI Taxonomy" id="228602"/>
    <lineage>
        <taxon>Bacteria</taxon>
        <taxon>Bacillati</taxon>
        <taxon>Actinomycetota</taxon>
        <taxon>Actinomycetes</taxon>
        <taxon>Mycobacteriales</taxon>
        <taxon>Nocardiaceae</taxon>
        <taxon>Nocardia</taxon>
    </lineage>
</organism>
<evidence type="ECO:0000313" key="2">
    <source>
        <dbReference type="Proteomes" id="UP000503540"/>
    </source>
</evidence>
<accession>A0A6G9YK67</accession>
<proteinExistence type="predicted"/>
<gene>
    <name evidence="1" type="ORF">F5544_28715</name>
</gene>
<evidence type="ECO:0000313" key="1">
    <source>
        <dbReference type="EMBL" id="QIS13594.1"/>
    </source>
</evidence>
<dbReference type="KEGG" id="nah:F5544_28715"/>
<name>A0A6G9YK67_9NOCA</name>
<sequence>MSVVEQVRQELITLARRRVPVDNVVDFIEQNSARTPQAEIDEDVTALIRVYELPVDAWNRLCLRAAVSGVPVSDYVRHEIIVLSRQVTLDDVMLEFVEAQDADPSLDIDIEAVLAATRYARALD</sequence>
<protein>
    <submittedName>
        <fullName evidence="1">Uncharacterized protein</fullName>
    </submittedName>
</protein>
<dbReference type="Proteomes" id="UP000503540">
    <property type="component" value="Chromosome"/>
</dbReference>
<dbReference type="RefSeq" id="WP_167476111.1">
    <property type="nucleotide sequence ID" value="NZ_CP046172.1"/>
</dbReference>
<dbReference type="EMBL" id="CP046172">
    <property type="protein sequence ID" value="QIS13594.1"/>
    <property type="molecule type" value="Genomic_DNA"/>
</dbReference>
<dbReference type="AlphaFoldDB" id="A0A6G9YK67"/>
<keyword evidence="2" id="KW-1185">Reference proteome</keyword>
<reference evidence="1 2" key="1">
    <citation type="journal article" date="2019" name="ACS Chem. Biol.">
        <title>Identification and Mobilization of a Cryptic Antibiotic Biosynthesis Gene Locus from a Human-Pathogenic Nocardia Isolate.</title>
        <authorList>
            <person name="Herisse M."/>
            <person name="Ishida K."/>
            <person name="Porter J.L."/>
            <person name="Howden B."/>
            <person name="Hertweck C."/>
            <person name="Stinear T.P."/>
            <person name="Pidot S.J."/>
        </authorList>
    </citation>
    <scope>NUCLEOTIDE SEQUENCE [LARGE SCALE GENOMIC DNA]</scope>
    <source>
        <strain evidence="1 2">AUSMDU00012717</strain>
    </source>
</reference>